<protein>
    <recommendedName>
        <fullName evidence="3">NAD-dependent epimerase/dehydratase domain-containing protein</fullName>
    </recommendedName>
</protein>
<comment type="similarity">
    <text evidence="2">Belongs to the NAD(P)-dependent epimerase/dehydratase family. Dihydroflavonol-4-reductase subfamily.</text>
</comment>
<sequence length="331" mass="35455">MSQPLVFITGATGFIGSATALEALKAGYRLRIGVRKRSEKLEDVLSGHKDQLEFVTIPDLTDQAAFSGKLDGVDFVLHLASPLARGTDKDAIFTPAVNGTLALLREAAKVPSIKKVVITSSIAALIPITGIPEGGIVKEDNDWNYNVDPAANFEDPTNPAGTPMTLYRASKLLANNAAWEFKNTEKPHFALVTIHPSFVFGTNLMQTSAEQVQAGSNGILWGGVMGGVPIGGITGVHIQDVAEAHVRALDPKIKDGSKYLLSAPATTWKDVAQIVLKAYPNIGAKITPEVESTPSIPTNTTKAEVELGMQWRSWEDMVRSVVDQQLGFLQG</sequence>
<dbReference type="EMBL" id="KV878700">
    <property type="protein sequence ID" value="OJJ66270.1"/>
    <property type="molecule type" value="Genomic_DNA"/>
</dbReference>
<dbReference type="InterPro" id="IPR050425">
    <property type="entry name" value="NAD(P)_dehydrat-like"/>
</dbReference>
<dbReference type="OMA" id="ICCAYNT"/>
<evidence type="ECO:0000259" key="3">
    <source>
        <dbReference type="Pfam" id="PF01370"/>
    </source>
</evidence>
<evidence type="ECO:0000256" key="2">
    <source>
        <dbReference type="ARBA" id="ARBA00023445"/>
    </source>
</evidence>
<evidence type="ECO:0000256" key="1">
    <source>
        <dbReference type="ARBA" id="ARBA00023002"/>
    </source>
</evidence>
<dbReference type="STRING" id="767769.A0A1L9U3K5"/>
<dbReference type="RefSeq" id="XP_067473520.1">
    <property type="nucleotide sequence ID" value="XM_067619522.1"/>
</dbReference>
<dbReference type="Pfam" id="PF01370">
    <property type="entry name" value="Epimerase"/>
    <property type="match status" value="1"/>
</dbReference>
<organism evidence="4 5">
    <name type="scientific">Aspergillus brasiliensis (strain CBS 101740 / IMI 381727 / IBT 21946)</name>
    <dbReference type="NCBI Taxonomy" id="767769"/>
    <lineage>
        <taxon>Eukaryota</taxon>
        <taxon>Fungi</taxon>
        <taxon>Dikarya</taxon>
        <taxon>Ascomycota</taxon>
        <taxon>Pezizomycotina</taxon>
        <taxon>Eurotiomycetes</taxon>
        <taxon>Eurotiomycetidae</taxon>
        <taxon>Eurotiales</taxon>
        <taxon>Aspergillaceae</taxon>
        <taxon>Aspergillus</taxon>
        <taxon>Aspergillus subgen. Circumdati</taxon>
    </lineage>
</organism>
<gene>
    <name evidence="4" type="ORF">ASPBRDRAFT_164029</name>
</gene>
<dbReference type="SUPFAM" id="SSF51735">
    <property type="entry name" value="NAD(P)-binding Rossmann-fold domains"/>
    <property type="match status" value="1"/>
</dbReference>
<dbReference type="VEuPathDB" id="FungiDB:ASPBRDRAFT_164029"/>
<keyword evidence="5" id="KW-1185">Reference proteome</keyword>
<proteinExistence type="inferred from homology"/>
<dbReference type="AlphaFoldDB" id="A0A1L9U3K5"/>
<feature type="domain" description="NAD-dependent epimerase/dehydratase" evidence="3">
    <location>
        <begin position="6"/>
        <end position="251"/>
    </location>
</feature>
<dbReference type="OrthoDB" id="2735536at2759"/>
<dbReference type="InterPro" id="IPR001509">
    <property type="entry name" value="Epimerase_deHydtase"/>
</dbReference>
<dbReference type="Gene3D" id="3.40.50.720">
    <property type="entry name" value="NAD(P)-binding Rossmann-like Domain"/>
    <property type="match status" value="1"/>
</dbReference>
<dbReference type="InterPro" id="IPR036291">
    <property type="entry name" value="NAD(P)-bd_dom_sf"/>
</dbReference>
<dbReference type="GO" id="GO:0016616">
    <property type="term" value="F:oxidoreductase activity, acting on the CH-OH group of donors, NAD or NADP as acceptor"/>
    <property type="evidence" value="ECO:0007669"/>
    <property type="project" value="TreeGrafter"/>
</dbReference>
<evidence type="ECO:0000313" key="4">
    <source>
        <dbReference type="EMBL" id="OJJ66270.1"/>
    </source>
</evidence>
<evidence type="ECO:0000313" key="5">
    <source>
        <dbReference type="Proteomes" id="UP000184499"/>
    </source>
</evidence>
<accession>A0A1L9U3K5</accession>
<dbReference type="FunFam" id="3.40.50.720:FF:000426">
    <property type="entry name" value="Aldehyde reductase 2"/>
    <property type="match status" value="1"/>
</dbReference>
<dbReference type="PANTHER" id="PTHR10366:SF812">
    <property type="entry name" value="VPS9 DOMAIN-CONTAINING PROTEIN"/>
    <property type="match status" value="1"/>
</dbReference>
<name>A0A1L9U3K5_ASPBC</name>
<dbReference type="Proteomes" id="UP000184499">
    <property type="component" value="Unassembled WGS sequence"/>
</dbReference>
<dbReference type="GeneID" id="93572010"/>
<dbReference type="PANTHER" id="PTHR10366">
    <property type="entry name" value="NAD DEPENDENT EPIMERASE/DEHYDRATASE"/>
    <property type="match status" value="1"/>
</dbReference>
<reference evidence="5" key="1">
    <citation type="journal article" date="2017" name="Genome Biol.">
        <title>Comparative genomics reveals high biological diversity and specific adaptations in the industrially and medically important fungal genus Aspergillus.</title>
        <authorList>
            <person name="de Vries R.P."/>
            <person name="Riley R."/>
            <person name="Wiebenga A."/>
            <person name="Aguilar-Osorio G."/>
            <person name="Amillis S."/>
            <person name="Uchima C.A."/>
            <person name="Anderluh G."/>
            <person name="Asadollahi M."/>
            <person name="Askin M."/>
            <person name="Barry K."/>
            <person name="Battaglia E."/>
            <person name="Bayram O."/>
            <person name="Benocci T."/>
            <person name="Braus-Stromeyer S.A."/>
            <person name="Caldana C."/>
            <person name="Canovas D."/>
            <person name="Cerqueira G.C."/>
            <person name="Chen F."/>
            <person name="Chen W."/>
            <person name="Choi C."/>
            <person name="Clum A."/>
            <person name="Dos Santos R.A."/>
            <person name="Damasio A.R."/>
            <person name="Diallinas G."/>
            <person name="Emri T."/>
            <person name="Fekete E."/>
            <person name="Flipphi M."/>
            <person name="Freyberg S."/>
            <person name="Gallo A."/>
            <person name="Gournas C."/>
            <person name="Habgood R."/>
            <person name="Hainaut M."/>
            <person name="Harispe M.L."/>
            <person name="Henrissat B."/>
            <person name="Hilden K.S."/>
            <person name="Hope R."/>
            <person name="Hossain A."/>
            <person name="Karabika E."/>
            <person name="Karaffa L."/>
            <person name="Karanyi Z."/>
            <person name="Krasevec N."/>
            <person name="Kuo A."/>
            <person name="Kusch H."/>
            <person name="LaButti K."/>
            <person name="Lagendijk E.L."/>
            <person name="Lapidus A."/>
            <person name="Levasseur A."/>
            <person name="Lindquist E."/>
            <person name="Lipzen A."/>
            <person name="Logrieco A.F."/>
            <person name="MacCabe A."/>
            <person name="Maekelae M.R."/>
            <person name="Malavazi I."/>
            <person name="Melin P."/>
            <person name="Meyer V."/>
            <person name="Mielnichuk N."/>
            <person name="Miskei M."/>
            <person name="Molnar A.P."/>
            <person name="Mule G."/>
            <person name="Ngan C.Y."/>
            <person name="Orejas M."/>
            <person name="Orosz E."/>
            <person name="Ouedraogo J.P."/>
            <person name="Overkamp K.M."/>
            <person name="Park H.-S."/>
            <person name="Perrone G."/>
            <person name="Piumi F."/>
            <person name="Punt P.J."/>
            <person name="Ram A.F."/>
            <person name="Ramon A."/>
            <person name="Rauscher S."/>
            <person name="Record E."/>
            <person name="Riano-Pachon D.M."/>
            <person name="Robert V."/>
            <person name="Roehrig J."/>
            <person name="Ruller R."/>
            <person name="Salamov A."/>
            <person name="Salih N.S."/>
            <person name="Samson R.A."/>
            <person name="Sandor E."/>
            <person name="Sanguinetti M."/>
            <person name="Schuetze T."/>
            <person name="Sepcic K."/>
            <person name="Shelest E."/>
            <person name="Sherlock G."/>
            <person name="Sophianopoulou V."/>
            <person name="Squina F.M."/>
            <person name="Sun H."/>
            <person name="Susca A."/>
            <person name="Todd R.B."/>
            <person name="Tsang A."/>
            <person name="Unkles S.E."/>
            <person name="van de Wiele N."/>
            <person name="van Rossen-Uffink D."/>
            <person name="Oliveira J.V."/>
            <person name="Vesth T.C."/>
            <person name="Visser J."/>
            <person name="Yu J.-H."/>
            <person name="Zhou M."/>
            <person name="Andersen M.R."/>
            <person name="Archer D.B."/>
            <person name="Baker S.E."/>
            <person name="Benoit I."/>
            <person name="Brakhage A.A."/>
            <person name="Braus G.H."/>
            <person name="Fischer R."/>
            <person name="Frisvad J.C."/>
            <person name="Goldman G.H."/>
            <person name="Houbraken J."/>
            <person name="Oakley B."/>
            <person name="Pocsi I."/>
            <person name="Scazzocchio C."/>
            <person name="Seiboth B."/>
            <person name="vanKuyk P.A."/>
            <person name="Wortman J."/>
            <person name="Dyer P.S."/>
            <person name="Grigoriev I.V."/>
        </authorList>
    </citation>
    <scope>NUCLEOTIDE SEQUENCE [LARGE SCALE GENOMIC DNA]</scope>
    <source>
        <strain evidence="5">CBS 101740 / IMI 381727 / IBT 21946</strain>
    </source>
</reference>
<keyword evidence="1" id="KW-0560">Oxidoreductase</keyword>